<dbReference type="EMBL" id="JARKIE010000094">
    <property type="protein sequence ID" value="KAJ7686706.1"/>
    <property type="molecule type" value="Genomic_DNA"/>
</dbReference>
<evidence type="ECO:0000313" key="3">
    <source>
        <dbReference type="Proteomes" id="UP001221757"/>
    </source>
</evidence>
<feature type="region of interest" description="Disordered" evidence="1">
    <location>
        <begin position="255"/>
        <end position="280"/>
    </location>
</feature>
<dbReference type="Proteomes" id="UP001221757">
    <property type="component" value="Unassembled WGS sequence"/>
</dbReference>
<comment type="caution">
    <text evidence="2">The sequence shown here is derived from an EMBL/GenBank/DDBJ whole genome shotgun (WGS) entry which is preliminary data.</text>
</comment>
<keyword evidence="3" id="KW-1185">Reference proteome</keyword>
<sequence>MPSHIERPIQRTVPMQVLALGFPRTGTASLKLALEALGYVRTNHGIDLSFAGPAEIEMWIAAIRAKFYAQGTPYGKAEWDRLLGDCRAVTDSPHILFTEELIAAYPDAKVLLTNRSLESWWKSYEATISERLKPTLHARLNSWLDPEFGKKEHLIQLCFAALFGTNHVTEDIAKARFAAHYDKVRRLVPKDRLLEFEAKDGWAPLAGFLGKEVPATAFPRVNDTEQFHKRIAAKRRAVLCTSTYPPPRLALRRYRDAGSASGASERSEATLSPSSSLRVHPSVAPVPFSSFTTFES</sequence>
<dbReference type="Gene3D" id="3.40.50.300">
    <property type="entry name" value="P-loop containing nucleotide triphosphate hydrolases"/>
    <property type="match status" value="1"/>
</dbReference>
<proteinExistence type="predicted"/>
<dbReference type="Pfam" id="PF17784">
    <property type="entry name" value="Sulfotransfer_4"/>
    <property type="match status" value="1"/>
</dbReference>
<accession>A0AAD7DAL4</accession>
<name>A0AAD7DAL4_MYCRO</name>
<reference evidence="2" key="1">
    <citation type="submission" date="2023-03" db="EMBL/GenBank/DDBJ databases">
        <title>Massive genome expansion in bonnet fungi (Mycena s.s.) driven by repeated elements and novel gene families across ecological guilds.</title>
        <authorList>
            <consortium name="Lawrence Berkeley National Laboratory"/>
            <person name="Harder C.B."/>
            <person name="Miyauchi S."/>
            <person name="Viragh M."/>
            <person name="Kuo A."/>
            <person name="Thoen E."/>
            <person name="Andreopoulos B."/>
            <person name="Lu D."/>
            <person name="Skrede I."/>
            <person name="Drula E."/>
            <person name="Henrissat B."/>
            <person name="Morin E."/>
            <person name="Kohler A."/>
            <person name="Barry K."/>
            <person name="LaButti K."/>
            <person name="Morin E."/>
            <person name="Salamov A."/>
            <person name="Lipzen A."/>
            <person name="Mereny Z."/>
            <person name="Hegedus B."/>
            <person name="Baldrian P."/>
            <person name="Stursova M."/>
            <person name="Weitz H."/>
            <person name="Taylor A."/>
            <person name="Grigoriev I.V."/>
            <person name="Nagy L.G."/>
            <person name="Martin F."/>
            <person name="Kauserud H."/>
        </authorList>
    </citation>
    <scope>NUCLEOTIDE SEQUENCE</scope>
    <source>
        <strain evidence="2">CBHHK067</strain>
    </source>
</reference>
<dbReference type="AlphaFoldDB" id="A0AAD7DAL4"/>
<evidence type="ECO:0000256" key="1">
    <source>
        <dbReference type="SAM" id="MobiDB-lite"/>
    </source>
</evidence>
<dbReference type="PANTHER" id="PTHR36978:SF4">
    <property type="entry name" value="P-LOOP CONTAINING NUCLEOSIDE TRIPHOSPHATE HYDROLASE PROTEIN"/>
    <property type="match status" value="1"/>
</dbReference>
<evidence type="ECO:0008006" key="4">
    <source>
        <dbReference type="Google" id="ProtNLM"/>
    </source>
</evidence>
<gene>
    <name evidence="2" type="ORF">B0H17DRAFT_1204129</name>
</gene>
<dbReference type="InterPro" id="IPR027417">
    <property type="entry name" value="P-loop_NTPase"/>
</dbReference>
<organism evidence="2 3">
    <name type="scientific">Mycena rosella</name>
    <name type="common">Pink bonnet</name>
    <name type="synonym">Agaricus rosellus</name>
    <dbReference type="NCBI Taxonomy" id="1033263"/>
    <lineage>
        <taxon>Eukaryota</taxon>
        <taxon>Fungi</taxon>
        <taxon>Dikarya</taxon>
        <taxon>Basidiomycota</taxon>
        <taxon>Agaricomycotina</taxon>
        <taxon>Agaricomycetes</taxon>
        <taxon>Agaricomycetidae</taxon>
        <taxon>Agaricales</taxon>
        <taxon>Marasmiineae</taxon>
        <taxon>Mycenaceae</taxon>
        <taxon>Mycena</taxon>
    </lineage>
</organism>
<dbReference type="InterPro" id="IPR040632">
    <property type="entry name" value="Sulfotransfer_4"/>
</dbReference>
<dbReference type="PANTHER" id="PTHR36978">
    <property type="entry name" value="P-LOOP CONTAINING NUCLEOTIDE TRIPHOSPHATE HYDROLASE"/>
    <property type="match status" value="1"/>
</dbReference>
<dbReference type="SUPFAM" id="SSF52540">
    <property type="entry name" value="P-loop containing nucleoside triphosphate hydrolases"/>
    <property type="match status" value="1"/>
</dbReference>
<evidence type="ECO:0000313" key="2">
    <source>
        <dbReference type="EMBL" id="KAJ7686706.1"/>
    </source>
</evidence>
<protein>
    <recommendedName>
        <fullName evidence="4">Sulfotransferase family protein</fullName>
    </recommendedName>
</protein>